<protein>
    <recommendedName>
        <fullName evidence="1">Transposase IS200-like domain-containing protein</fullName>
    </recommendedName>
</protein>
<dbReference type="GO" id="GO:0043565">
    <property type="term" value="F:sequence-specific DNA binding"/>
    <property type="evidence" value="ECO:0007669"/>
    <property type="project" value="TreeGrafter"/>
</dbReference>
<dbReference type="GO" id="GO:0004803">
    <property type="term" value="F:transposase activity"/>
    <property type="evidence" value="ECO:0007669"/>
    <property type="project" value="InterPro"/>
</dbReference>
<evidence type="ECO:0000313" key="2">
    <source>
        <dbReference type="EMBL" id="OGG90800.1"/>
    </source>
</evidence>
<dbReference type="PANTHER" id="PTHR36966:SF1">
    <property type="entry name" value="REP-ASSOCIATED TYROSINE TRANSPOSASE"/>
    <property type="match status" value="1"/>
</dbReference>
<evidence type="ECO:0000259" key="1">
    <source>
        <dbReference type="SMART" id="SM01321"/>
    </source>
</evidence>
<evidence type="ECO:0000313" key="3">
    <source>
        <dbReference type="Proteomes" id="UP000177998"/>
    </source>
</evidence>
<reference evidence="2 3" key="1">
    <citation type="journal article" date="2016" name="Nat. Commun.">
        <title>Thousands of microbial genomes shed light on interconnected biogeochemical processes in an aquifer system.</title>
        <authorList>
            <person name="Anantharaman K."/>
            <person name="Brown C.T."/>
            <person name="Hug L.A."/>
            <person name="Sharon I."/>
            <person name="Castelle C.J."/>
            <person name="Probst A.J."/>
            <person name="Thomas B.C."/>
            <person name="Singh A."/>
            <person name="Wilkins M.J."/>
            <person name="Karaoz U."/>
            <person name="Brodie E.L."/>
            <person name="Williams K.H."/>
            <person name="Hubbard S.S."/>
            <person name="Banfield J.F."/>
        </authorList>
    </citation>
    <scope>NUCLEOTIDE SEQUENCE [LARGE SCALE GENOMIC DNA]</scope>
</reference>
<dbReference type="SUPFAM" id="SSF143422">
    <property type="entry name" value="Transposase IS200-like"/>
    <property type="match status" value="1"/>
</dbReference>
<dbReference type="GO" id="GO:0006313">
    <property type="term" value="P:DNA transposition"/>
    <property type="evidence" value="ECO:0007669"/>
    <property type="project" value="InterPro"/>
</dbReference>
<dbReference type="InterPro" id="IPR036515">
    <property type="entry name" value="Transposase_17_sf"/>
</dbReference>
<organism evidence="2 3">
    <name type="scientific">Candidatus Kuenenbacteria bacterium RIFCSPLOWO2_02_FULL_42_16</name>
    <dbReference type="NCBI Taxonomy" id="1798564"/>
    <lineage>
        <taxon>Bacteria</taxon>
        <taxon>Candidatus Kueneniibacteriota</taxon>
    </lineage>
</organism>
<dbReference type="Proteomes" id="UP000177998">
    <property type="component" value="Unassembled WGS sequence"/>
</dbReference>
<proteinExistence type="predicted"/>
<sequence>MNKNFATNRRSIRLPGFDYSEYGYYFVTICTYNREPLFGEIINGKIKLNDAGRIVFDEWNNTANIRKNVELDIFTVMPNHFHAIIKINRPVGAYGHTPISTNANEDRAYINTPNEDRAYINTPNEDRAYINTPNEDRAYINTPLQSPKNNLGAIIRGFKSATTTKINLLLNSPGVPVWQRNYYEHIVREEDELNNIRQYILENPHSWVRDENNPKNF</sequence>
<dbReference type="AlphaFoldDB" id="A0A1F6FY61"/>
<dbReference type="InterPro" id="IPR052715">
    <property type="entry name" value="RAYT_transposase"/>
</dbReference>
<dbReference type="InterPro" id="IPR002686">
    <property type="entry name" value="Transposase_17"/>
</dbReference>
<dbReference type="Gene3D" id="3.30.70.1290">
    <property type="entry name" value="Transposase IS200-like"/>
    <property type="match status" value="1"/>
</dbReference>
<comment type="caution">
    <text evidence="2">The sequence shown here is derived from an EMBL/GenBank/DDBJ whole genome shotgun (WGS) entry which is preliminary data.</text>
</comment>
<dbReference type="PANTHER" id="PTHR36966">
    <property type="entry name" value="REP-ASSOCIATED TYROSINE TRANSPOSASE"/>
    <property type="match status" value="1"/>
</dbReference>
<feature type="domain" description="Transposase IS200-like" evidence="1">
    <location>
        <begin position="21"/>
        <end position="203"/>
    </location>
</feature>
<dbReference type="SMART" id="SM01321">
    <property type="entry name" value="Y1_Tnp"/>
    <property type="match status" value="1"/>
</dbReference>
<accession>A0A1F6FY61</accession>
<name>A0A1F6FY61_9BACT</name>
<dbReference type="EMBL" id="MFMZ01000032">
    <property type="protein sequence ID" value="OGG90800.1"/>
    <property type="molecule type" value="Genomic_DNA"/>
</dbReference>
<gene>
    <name evidence="2" type="ORF">A3H55_03990</name>
</gene>